<reference evidence="2" key="1">
    <citation type="submission" date="2019-02" db="EMBL/GenBank/DDBJ databases">
        <authorList>
            <person name="Pothier F.J."/>
        </authorList>
    </citation>
    <scope>NUCLEOTIDE SEQUENCE</scope>
    <source>
        <strain evidence="2">CI-1B</strain>
    </source>
</reference>
<organism evidence="2 3">
    <name type="scientific">Bradyrhizobium ivorense</name>
    <dbReference type="NCBI Taxonomy" id="2511166"/>
    <lineage>
        <taxon>Bacteria</taxon>
        <taxon>Pseudomonadati</taxon>
        <taxon>Pseudomonadota</taxon>
        <taxon>Alphaproteobacteria</taxon>
        <taxon>Hyphomicrobiales</taxon>
        <taxon>Nitrobacteraceae</taxon>
        <taxon>Bradyrhizobium</taxon>
    </lineage>
</organism>
<evidence type="ECO:0000313" key="3">
    <source>
        <dbReference type="Proteomes" id="UP000328092"/>
    </source>
</evidence>
<accession>A0A508TYU0</accession>
<dbReference type="EMBL" id="CAADFC020000033">
    <property type="protein sequence ID" value="VIO79504.1"/>
    <property type="molecule type" value="Genomic_DNA"/>
</dbReference>
<name>A0A508TYU0_9BRAD</name>
<dbReference type="AlphaFoldDB" id="A0A508TYU0"/>
<feature type="region of interest" description="Disordered" evidence="1">
    <location>
        <begin position="1"/>
        <end position="22"/>
    </location>
</feature>
<dbReference type="Proteomes" id="UP000328092">
    <property type="component" value="Unassembled WGS sequence"/>
</dbReference>
<proteinExistence type="predicted"/>
<sequence>MWTLALQDGLGEPNHGMPSKRHNASALRALLFG</sequence>
<gene>
    <name evidence="2" type="ORF">CI1B_78370</name>
</gene>
<comment type="caution">
    <text evidence="2">The sequence shown here is derived from an EMBL/GenBank/DDBJ whole genome shotgun (WGS) entry which is preliminary data.</text>
</comment>
<evidence type="ECO:0000256" key="1">
    <source>
        <dbReference type="SAM" id="MobiDB-lite"/>
    </source>
</evidence>
<protein>
    <submittedName>
        <fullName evidence="2">Uncharacterized protein</fullName>
    </submittedName>
</protein>
<evidence type="ECO:0000313" key="2">
    <source>
        <dbReference type="EMBL" id="VIO79504.1"/>
    </source>
</evidence>
<keyword evidence="3" id="KW-1185">Reference proteome</keyword>